<dbReference type="InterPro" id="IPR025847">
    <property type="entry name" value="MEDS_domain"/>
</dbReference>
<dbReference type="Gene3D" id="3.30.565.10">
    <property type="entry name" value="Histidine kinase-like ATPase, C-terminal domain"/>
    <property type="match status" value="1"/>
</dbReference>
<keyword evidence="4" id="KW-0418">Kinase</keyword>
<dbReference type="InterPro" id="IPR050267">
    <property type="entry name" value="Anti-sigma-factor_SerPK"/>
</dbReference>
<dbReference type="GO" id="GO:0016301">
    <property type="term" value="F:kinase activity"/>
    <property type="evidence" value="ECO:0007669"/>
    <property type="project" value="UniProtKB-KW"/>
</dbReference>
<dbReference type="SUPFAM" id="SSF55874">
    <property type="entry name" value="ATPase domain of HSP90 chaperone/DNA topoisomerase II/histidine kinase"/>
    <property type="match status" value="1"/>
</dbReference>
<evidence type="ECO:0000313" key="5">
    <source>
        <dbReference type="Proteomes" id="UP001339911"/>
    </source>
</evidence>
<dbReference type="PANTHER" id="PTHR35526:SF3">
    <property type="entry name" value="ANTI-SIGMA-F FACTOR RSBW"/>
    <property type="match status" value="1"/>
</dbReference>
<organism evidence="4 5">
    <name type="scientific">Plantactinospora veratri</name>
    <dbReference type="NCBI Taxonomy" id="1436122"/>
    <lineage>
        <taxon>Bacteria</taxon>
        <taxon>Bacillati</taxon>
        <taxon>Actinomycetota</taxon>
        <taxon>Actinomycetes</taxon>
        <taxon>Micromonosporales</taxon>
        <taxon>Micromonosporaceae</taxon>
        <taxon>Plantactinospora</taxon>
    </lineage>
</organism>
<gene>
    <name evidence="4" type="ORF">V1634_17020</name>
</gene>
<reference evidence="4 5" key="1">
    <citation type="submission" date="2024-01" db="EMBL/GenBank/DDBJ databases">
        <title>Genome insights into Plantactinospora veratri sp. nov.</title>
        <authorList>
            <person name="Wang L."/>
        </authorList>
    </citation>
    <scope>NUCLEOTIDE SEQUENCE [LARGE SCALE GENOMIC DNA]</scope>
    <source>
        <strain evidence="4 5">NEAU-FHS4</strain>
    </source>
</reference>
<keyword evidence="4" id="KW-0808">Transferase</keyword>
<dbReference type="RefSeq" id="WP_331208811.1">
    <property type="nucleotide sequence ID" value="NZ_JAZGQL010000012.1"/>
</dbReference>
<proteinExistence type="predicted"/>
<sequence length="319" mass="34113">MRTGAAAGHEGYYHEAVTYDSDDELLAVVLPFLLGGVSAGEPTVVSLGERTGALVRAALPADSGVTFLPGGDLYARPAVAIRSYQRMLAGYVAGGAGQIRIIGEVPRAALGATWDWWARYESAINHAYDSFPLWSMCAYDTRITPAPVLEDVLRTHPRVVTADGRRPSETYTEPKAYLTEERPVLPDPIQRTPPLVELVDPSPNRARQAVYQADSGVLPTEEVEDLVVAVSETVTNALRHGRSPVRFRLWAGVDRIVVAVSDEGGGPADPFAGLLPAADGGAGGLGLWITYQSCNHVSVNRSPGAFTLRLTAGNPHFTD</sequence>
<accession>A0ABU7SF27</accession>
<feature type="domain" description="Histidine kinase/HSP90-like ATPase" evidence="2">
    <location>
        <begin position="214"/>
        <end position="311"/>
    </location>
</feature>
<dbReference type="InterPro" id="IPR036890">
    <property type="entry name" value="HATPase_C_sf"/>
</dbReference>
<dbReference type="PANTHER" id="PTHR35526">
    <property type="entry name" value="ANTI-SIGMA-F FACTOR RSBW-RELATED"/>
    <property type="match status" value="1"/>
</dbReference>
<dbReference type="NCBIfam" id="NF041045">
    <property type="entry name" value="RsbA_anti_sig"/>
    <property type="match status" value="1"/>
</dbReference>
<dbReference type="InterPro" id="IPR003594">
    <property type="entry name" value="HATPase_dom"/>
</dbReference>
<dbReference type="Proteomes" id="UP001339911">
    <property type="component" value="Unassembled WGS sequence"/>
</dbReference>
<evidence type="ECO:0000259" key="2">
    <source>
        <dbReference type="Pfam" id="PF13581"/>
    </source>
</evidence>
<name>A0ABU7SF27_9ACTN</name>
<dbReference type="InterPro" id="IPR047718">
    <property type="entry name" value="RsbA-like_anti_sig"/>
</dbReference>
<dbReference type="Pfam" id="PF13581">
    <property type="entry name" value="HATPase_c_2"/>
    <property type="match status" value="1"/>
</dbReference>
<keyword evidence="5" id="KW-1185">Reference proteome</keyword>
<comment type="caution">
    <text evidence="4">The sequence shown here is derived from an EMBL/GenBank/DDBJ whole genome shotgun (WGS) entry which is preliminary data.</text>
</comment>
<dbReference type="EMBL" id="JAZGQL010000012">
    <property type="protein sequence ID" value="MEE6308532.1"/>
    <property type="molecule type" value="Genomic_DNA"/>
</dbReference>
<protein>
    <submittedName>
        <fullName evidence="4">Sensor histidine kinase</fullName>
    </submittedName>
</protein>
<evidence type="ECO:0000313" key="4">
    <source>
        <dbReference type="EMBL" id="MEE6308532.1"/>
    </source>
</evidence>
<dbReference type="Pfam" id="PF14417">
    <property type="entry name" value="MEDS"/>
    <property type="match status" value="1"/>
</dbReference>
<evidence type="ECO:0000259" key="3">
    <source>
        <dbReference type="Pfam" id="PF14417"/>
    </source>
</evidence>
<evidence type="ECO:0000256" key="1">
    <source>
        <dbReference type="ARBA" id="ARBA00022527"/>
    </source>
</evidence>
<feature type="domain" description="MEDS" evidence="3">
    <location>
        <begin position="14"/>
        <end position="157"/>
    </location>
</feature>
<keyword evidence="1" id="KW-0723">Serine/threonine-protein kinase</keyword>